<organism evidence="2 3">
    <name type="scientific">Dreissena polymorpha</name>
    <name type="common">Zebra mussel</name>
    <name type="synonym">Mytilus polymorpha</name>
    <dbReference type="NCBI Taxonomy" id="45954"/>
    <lineage>
        <taxon>Eukaryota</taxon>
        <taxon>Metazoa</taxon>
        <taxon>Spiralia</taxon>
        <taxon>Lophotrochozoa</taxon>
        <taxon>Mollusca</taxon>
        <taxon>Bivalvia</taxon>
        <taxon>Autobranchia</taxon>
        <taxon>Heteroconchia</taxon>
        <taxon>Euheterodonta</taxon>
        <taxon>Imparidentia</taxon>
        <taxon>Neoheterodontei</taxon>
        <taxon>Myida</taxon>
        <taxon>Dreissenoidea</taxon>
        <taxon>Dreissenidae</taxon>
        <taxon>Dreissena</taxon>
    </lineage>
</organism>
<evidence type="ECO:0000313" key="3">
    <source>
        <dbReference type="Proteomes" id="UP000828390"/>
    </source>
</evidence>
<dbReference type="AlphaFoldDB" id="A0A9D4K7B4"/>
<dbReference type="EMBL" id="JAIWYP010000004">
    <property type="protein sequence ID" value="KAH3834191.1"/>
    <property type="molecule type" value="Genomic_DNA"/>
</dbReference>
<reference evidence="2" key="2">
    <citation type="submission" date="2020-11" db="EMBL/GenBank/DDBJ databases">
        <authorList>
            <person name="McCartney M.A."/>
            <person name="Auch B."/>
            <person name="Kono T."/>
            <person name="Mallez S."/>
            <person name="Becker A."/>
            <person name="Gohl D.M."/>
            <person name="Silverstein K.A.T."/>
            <person name="Koren S."/>
            <person name="Bechman K.B."/>
            <person name="Herman A."/>
            <person name="Abrahante J.E."/>
            <person name="Garbe J."/>
        </authorList>
    </citation>
    <scope>NUCLEOTIDE SEQUENCE</scope>
    <source>
        <strain evidence="2">Duluth1</strain>
        <tissue evidence="2">Whole animal</tissue>
    </source>
</reference>
<accession>A0A9D4K7B4</accession>
<gene>
    <name evidence="2" type="ORF">DPMN_107510</name>
</gene>
<dbReference type="Proteomes" id="UP000828390">
    <property type="component" value="Unassembled WGS sequence"/>
</dbReference>
<feature type="compositionally biased region" description="Basic and acidic residues" evidence="1">
    <location>
        <begin position="84"/>
        <end position="93"/>
    </location>
</feature>
<evidence type="ECO:0000256" key="1">
    <source>
        <dbReference type="SAM" id="MobiDB-lite"/>
    </source>
</evidence>
<keyword evidence="3" id="KW-1185">Reference proteome</keyword>
<sequence length="102" mass="11175">MHPDTVYNKHMLGRQVDYAHVKEPGQINSLTSNIDYDATVTSPARSAHGIGDYDHVQGLTEVHKAASGNDYDTTAASLATYGRRQGEKGDESNYNHIRTSVV</sequence>
<name>A0A9D4K7B4_DREPO</name>
<comment type="caution">
    <text evidence="2">The sequence shown here is derived from an EMBL/GenBank/DDBJ whole genome shotgun (WGS) entry which is preliminary data.</text>
</comment>
<feature type="region of interest" description="Disordered" evidence="1">
    <location>
        <begin position="82"/>
        <end position="102"/>
    </location>
</feature>
<reference evidence="2" key="1">
    <citation type="journal article" date="2019" name="bioRxiv">
        <title>The Genome of the Zebra Mussel, Dreissena polymorpha: A Resource for Invasive Species Research.</title>
        <authorList>
            <person name="McCartney M.A."/>
            <person name="Auch B."/>
            <person name="Kono T."/>
            <person name="Mallez S."/>
            <person name="Zhang Y."/>
            <person name="Obille A."/>
            <person name="Becker A."/>
            <person name="Abrahante J.E."/>
            <person name="Garbe J."/>
            <person name="Badalamenti J.P."/>
            <person name="Herman A."/>
            <person name="Mangelson H."/>
            <person name="Liachko I."/>
            <person name="Sullivan S."/>
            <person name="Sone E.D."/>
            <person name="Koren S."/>
            <person name="Silverstein K.A.T."/>
            <person name="Beckman K.B."/>
            <person name="Gohl D.M."/>
        </authorList>
    </citation>
    <scope>NUCLEOTIDE SEQUENCE</scope>
    <source>
        <strain evidence="2">Duluth1</strain>
        <tissue evidence="2">Whole animal</tissue>
    </source>
</reference>
<evidence type="ECO:0000313" key="2">
    <source>
        <dbReference type="EMBL" id="KAH3834191.1"/>
    </source>
</evidence>
<protein>
    <submittedName>
        <fullName evidence="2">Uncharacterized protein</fullName>
    </submittedName>
</protein>
<proteinExistence type="predicted"/>